<gene>
    <name evidence="2" type="ORF">CAMP_LOCUS642</name>
</gene>
<evidence type="ECO:0000256" key="1">
    <source>
        <dbReference type="SAM" id="MobiDB-lite"/>
    </source>
</evidence>
<dbReference type="Proteomes" id="UP001152747">
    <property type="component" value="Unassembled WGS sequence"/>
</dbReference>
<organism evidence="2 3">
    <name type="scientific">Caenorhabditis angaria</name>
    <dbReference type="NCBI Taxonomy" id="860376"/>
    <lineage>
        <taxon>Eukaryota</taxon>
        <taxon>Metazoa</taxon>
        <taxon>Ecdysozoa</taxon>
        <taxon>Nematoda</taxon>
        <taxon>Chromadorea</taxon>
        <taxon>Rhabditida</taxon>
        <taxon>Rhabditina</taxon>
        <taxon>Rhabditomorpha</taxon>
        <taxon>Rhabditoidea</taxon>
        <taxon>Rhabditidae</taxon>
        <taxon>Peloderinae</taxon>
        <taxon>Caenorhabditis</taxon>
    </lineage>
</organism>
<protein>
    <submittedName>
        <fullName evidence="2">Uncharacterized protein</fullName>
    </submittedName>
</protein>
<feature type="compositionally biased region" description="Basic residues" evidence="1">
    <location>
        <begin position="1"/>
        <end position="12"/>
    </location>
</feature>
<dbReference type="AlphaFoldDB" id="A0A9P1MT78"/>
<keyword evidence="3" id="KW-1185">Reference proteome</keyword>
<comment type="caution">
    <text evidence="2">The sequence shown here is derived from an EMBL/GenBank/DDBJ whole genome shotgun (WGS) entry which is preliminary data.</text>
</comment>
<name>A0A9P1MT78_9PELO</name>
<evidence type="ECO:0000313" key="3">
    <source>
        <dbReference type="Proteomes" id="UP001152747"/>
    </source>
</evidence>
<sequence length="78" mass="9014">MVKKSAGIKKKEKVQESEDLELPMAGNRENDVEEDYEFFTLMKLMFSVFAERLSEEPKNEPKVENFLKIAFLGAHNSC</sequence>
<evidence type="ECO:0000313" key="2">
    <source>
        <dbReference type="EMBL" id="CAI5438005.1"/>
    </source>
</evidence>
<reference evidence="2" key="1">
    <citation type="submission" date="2022-11" db="EMBL/GenBank/DDBJ databases">
        <authorList>
            <person name="Kikuchi T."/>
        </authorList>
    </citation>
    <scope>NUCLEOTIDE SEQUENCE</scope>
    <source>
        <strain evidence="2">PS1010</strain>
    </source>
</reference>
<proteinExistence type="predicted"/>
<accession>A0A9P1MT78</accession>
<dbReference type="EMBL" id="CANHGI010000001">
    <property type="protein sequence ID" value="CAI5438005.1"/>
    <property type="molecule type" value="Genomic_DNA"/>
</dbReference>
<feature type="region of interest" description="Disordered" evidence="1">
    <location>
        <begin position="1"/>
        <end position="26"/>
    </location>
</feature>